<accession>X7EC81</accession>
<organism evidence="1 2">
    <name type="scientific">Roseivivax halodurans JCM 10272</name>
    <dbReference type="NCBI Taxonomy" id="1449350"/>
    <lineage>
        <taxon>Bacteria</taxon>
        <taxon>Pseudomonadati</taxon>
        <taxon>Pseudomonadota</taxon>
        <taxon>Alphaproteobacteria</taxon>
        <taxon>Rhodobacterales</taxon>
        <taxon>Roseobacteraceae</taxon>
        <taxon>Roseivivax</taxon>
    </lineage>
</organism>
<sequence length="117" mass="13203">MRQTIPDLEVIDELYYYDHPIVFTAMVLGEIRLVRLGGGDMRSQTFMVSSPSPDMLQELAENRLPLRDASLVAPLFRVVSEYGRGATTIEAVESWPDDALPEPGRTLYHWVADPIEP</sequence>
<dbReference type="AlphaFoldDB" id="X7EC81"/>
<comment type="caution">
    <text evidence="1">The sequence shown here is derived from an EMBL/GenBank/DDBJ whole genome shotgun (WGS) entry which is preliminary data.</text>
</comment>
<keyword evidence="2" id="KW-1185">Reference proteome</keyword>
<name>X7EC81_9RHOB</name>
<proteinExistence type="predicted"/>
<dbReference type="Proteomes" id="UP000022447">
    <property type="component" value="Unassembled WGS sequence"/>
</dbReference>
<dbReference type="OrthoDB" id="1494661at2"/>
<evidence type="ECO:0000313" key="1">
    <source>
        <dbReference type="EMBL" id="ETX13542.1"/>
    </source>
</evidence>
<reference evidence="1 2" key="1">
    <citation type="submission" date="2014-01" db="EMBL/GenBank/DDBJ databases">
        <title>Roseivivax halodurans JCM 10272 Genome Sequencing.</title>
        <authorList>
            <person name="Lai Q."/>
            <person name="Li G."/>
            <person name="Shao Z."/>
        </authorList>
    </citation>
    <scope>NUCLEOTIDE SEQUENCE [LARGE SCALE GENOMIC DNA]</scope>
    <source>
        <strain evidence="1 2">JCM 10272</strain>
    </source>
</reference>
<gene>
    <name evidence="1" type="ORF">OCH239_09695</name>
</gene>
<dbReference type="RefSeq" id="WP_037264837.1">
    <property type="nucleotide sequence ID" value="NZ_JALZ01000023.1"/>
</dbReference>
<evidence type="ECO:0000313" key="2">
    <source>
        <dbReference type="Proteomes" id="UP000022447"/>
    </source>
</evidence>
<protein>
    <submittedName>
        <fullName evidence="1">Uncharacterized protein</fullName>
    </submittedName>
</protein>
<dbReference type="EMBL" id="JALZ01000023">
    <property type="protein sequence ID" value="ETX13542.1"/>
    <property type="molecule type" value="Genomic_DNA"/>
</dbReference>